<dbReference type="RefSeq" id="WP_040124048.1">
    <property type="nucleotide sequence ID" value="NZ_HG938356.1"/>
</dbReference>
<geneLocation type="plasmid" evidence="4">
    <name>II</name>
</geneLocation>
<dbReference type="SUPFAM" id="SSF52499">
    <property type="entry name" value="Isochorismatase-like hydrolases"/>
    <property type="match status" value="1"/>
</dbReference>
<reference evidence="4" key="1">
    <citation type="journal article" date="2014" name="BMC Genomics">
        <title>Genome sequencing of two Neorhizobium galegae strains reveals a noeT gene responsible for the unusual acetylation of the nodulation factors.</title>
        <authorList>
            <person name="Osterman J."/>
            <person name="Marsh J."/>
            <person name="Laine P.K."/>
            <person name="Zeng Z."/>
            <person name="Alatalo E."/>
            <person name="Sullivan J.T."/>
            <person name="Young J.P."/>
            <person name="Thomas-Oates J."/>
            <person name="Paulin L."/>
            <person name="Lindstrom K."/>
        </authorList>
    </citation>
    <scope>NUCLEOTIDE SEQUENCE [LARGE SCALE GENOMIC DNA]</scope>
    <source>
        <strain evidence="4">HAMBI 1141</strain>
        <plasmid evidence="4">II</plasmid>
    </source>
</reference>
<proteinExistence type="predicted"/>
<dbReference type="EMBL" id="HG938356">
    <property type="protein sequence ID" value="CDN57004.1"/>
    <property type="molecule type" value="Genomic_DNA"/>
</dbReference>
<evidence type="ECO:0000313" key="4">
    <source>
        <dbReference type="Proteomes" id="UP000028186"/>
    </source>
</evidence>
<dbReference type="Gene3D" id="3.40.50.850">
    <property type="entry name" value="Isochorismatase-like"/>
    <property type="match status" value="1"/>
</dbReference>
<dbReference type="InterPro" id="IPR036380">
    <property type="entry name" value="Isochorismatase-like_sf"/>
</dbReference>
<name>A0A068TFV0_NEOGA</name>
<dbReference type="eggNOG" id="COG1335">
    <property type="taxonomic scope" value="Bacteria"/>
</dbReference>
<feature type="domain" description="Isochorismatase-like" evidence="2">
    <location>
        <begin position="11"/>
        <end position="167"/>
    </location>
</feature>
<organism evidence="3 4">
    <name type="scientific">Neorhizobium galegae bv. officinalis bv. officinalis str. HAMBI 1141</name>
    <dbReference type="NCBI Taxonomy" id="1028801"/>
    <lineage>
        <taxon>Bacteria</taxon>
        <taxon>Pseudomonadati</taxon>
        <taxon>Pseudomonadota</taxon>
        <taxon>Alphaproteobacteria</taxon>
        <taxon>Hyphomicrobiales</taxon>
        <taxon>Rhizobiaceae</taxon>
        <taxon>Rhizobium/Agrobacterium group</taxon>
        <taxon>Neorhizobium</taxon>
    </lineage>
</organism>
<evidence type="ECO:0000313" key="3">
    <source>
        <dbReference type="EMBL" id="CDN57004.1"/>
    </source>
</evidence>
<dbReference type="Pfam" id="PF00857">
    <property type="entry name" value="Isochorismatase"/>
    <property type="match status" value="1"/>
</dbReference>
<dbReference type="PATRIC" id="fig|1028801.3.peg.4766"/>
<sequence length="185" mass="19739">MSSKSAEKAPVIVIDLQTNMFDGLVEAPLHEADRLTDRARKVIDWARREGRAIAFVRHDGPEGDPLAPGEPGWPVWPALGQRDDEPTFSKTVRDSFSNPELGQWIENQGAPEVVILGAQTDFCVAGTVQGAIAAGLKVTVVADAHSTLDQPQESAAAIIRRYNAQFAEAGVNLVTTEALTGSPAA</sequence>
<dbReference type="KEGG" id="ngl:RG1141_PA01680"/>
<dbReference type="PANTHER" id="PTHR43540">
    <property type="entry name" value="PEROXYUREIDOACRYLATE/UREIDOACRYLATE AMIDOHYDROLASE-RELATED"/>
    <property type="match status" value="1"/>
</dbReference>
<keyword evidence="3" id="KW-0614">Plasmid</keyword>
<evidence type="ECO:0000256" key="1">
    <source>
        <dbReference type="ARBA" id="ARBA00022801"/>
    </source>
</evidence>
<dbReference type="GO" id="GO:0016787">
    <property type="term" value="F:hydrolase activity"/>
    <property type="evidence" value="ECO:0007669"/>
    <property type="project" value="UniProtKB-KW"/>
</dbReference>
<dbReference type="InterPro" id="IPR000868">
    <property type="entry name" value="Isochorismatase-like_dom"/>
</dbReference>
<evidence type="ECO:0000259" key="2">
    <source>
        <dbReference type="Pfam" id="PF00857"/>
    </source>
</evidence>
<dbReference type="InterPro" id="IPR050272">
    <property type="entry name" value="Isochorismatase-like_hydrls"/>
</dbReference>
<accession>A0A068TFV0</accession>
<gene>
    <name evidence="3" type="ORF">RG1141_PA01680</name>
</gene>
<protein>
    <submittedName>
        <fullName evidence="3">Isochorismatase hydrolase</fullName>
    </submittedName>
</protein>
<dbReference type="HOGENOM" id="CLU_068979_5_5_5"/>
<dbReference type="AlphaFoldDB" id="A0A068TFV0"/>
<dbReference type="Proteomes" id="UP000028186">
    <property type="component" value="Plasmid pHAMBI1141a"/>
</dbReference>
<dbReference type="PANTHER" id="PTHR43540:SF6">
    <property type="entry name" value="ISOCHORISMATASE-LIKE DOMAIN-CONTAINING PROTEIN"/>
    <property type="match status" value="1"/>
</dbReference>
<keyword evidence="1 3" id="KW-0378">Hydrolase</keyword>